<proteinExistence type="predicted"/>
<evidence type="ECO:0000259" key="9">
    <source>
        <dbReference type="PROSITE" id="PS50157"/>
    </source>
</evidence>
<keyword evidence="11" id="KW-1185">Reference proteome</keyword>
<evidence type="ECO:0000313" key="10">
    <source>
        <dbReference type="EMBL" id="KLT46050.1"/>
    </source>
</evidence>
<dbReference type="Gene3D" id="3.30.160.60">
    <property type="entry name" value="Classic Zinc Finger"/>
    <property type="match status" value="1"/>
</dbReference>
<dbReference type="Pfam" id="PF00096">
    <property type="entry name" value="zf-C2H2"/>
    <property type="match status" value="1"/>
</dbReference>
<evidence type="ECO:0000256" key="6">
    <source>
        <dbReference type="ARBA" id="ARBA00023242"/>
    </source>
</evidence>
<dbReference type="PROSITE" id="PS00028">
    <property type="entry name" value="ZINC_FINGER_C2H2_1"/>
    <property type="match status" value="1"/>
</dbReference>
<comment type="subcellular location">
    <subcellularLocation>
        <location evidence="1">Nucleus</location>
    </subcellularLocation>
</comment>
<evidence type="ECO:0000256" key="1">
    <source>
        <dbReference type="ARBA" id="ARBA00004123"/>
    </source>
</evidence>
<evidence type="ECO:0000256" key="4">
    <source>
        <dbReference type="ARBA" id="ARBA00022771"/>
    </source>
</evidence>
<protein>
    <recommendedName>
        <fullName evidence="9">C2H2-type domain-containing protein</fullName>
    </recommendedName>
</protein>
<dbReference type="GO" id="GO:0000978">
    <property type="term" value="F:RNA polymerase II cis-regulatory region sequence-specific DNA binding"/>
    <property type="evidence" value="ECO:0007669"/>
    <property type="project" value="InterPro"/>
</dbReference>
<dbReference type="GO" id="GO:0008270">
    <property type="term" value="F:zinc ion binding"/>
    <property type="evidence" value="ECO:0007669"/>
    <property type="project" value="UniProtKB-KW"/>
</dbReference>
<keyword evidence="3" id="KW-0677">Repeat</keyword>
<sequence>MDTLPDLSFALGVPSASGAGSGSVARLVCQCGRQFTRIENLRRHQRNRESKLSCPVCSRTFRRPDVLKRHMRTHRDSAGSGSPPAPASAPAPAPAPAPAAGGPPPLAALMGALPTPGEASTSASASATALPAPPHAALEAVMHASVVHGPAYLTSTIPHIPYRPPRVHEADDDDSSSVDEDSDGSELGTWDGAIARAAAAGYTADSGYTLLSPRLAGERMHADDEWSLPGTSASEGGVWLSDAVYTRAKAWCDTRDRSIRWPDLATANALMEAHFERVEPQLPLIYLPTFRTAHAAPSLVAALLASGACAVRHTRARTFACEVAETLRRALDPSADALHALVLAYLAAAGCGSARAPLLLASLAALVRAQRLLAPRDPESEWGAWVRAETRTRLGLAVFLCDAALGIADVEGAAVPDAERWMLAPDAWLAREHASVGAACVLRSNADARLAALPRYPAPMGEFGARVLFATIQWGIRTYRAEERVFCRAQEVLGLALPARLHVRGERAG</sequence>
<dbReference type="FunFam" id="3.30.160.60:FF:000446">
    <property type="entry name" value="Zinc finger protein"/>
    <property type="match status" value="1"/>
</dbReference>
<dbReference type="InterPro" id="IPR036236">
    <property type="entry name" value="Znf_C2H2_sf"/>
</dbReference>
<dbReference type="PANTHER" id="PTHR40626:SF11">
    <property type="entry name" value="ZINC FINGER PROTEIN YPR022C"/>
    <property type="match status" value="1"/>
</dbReference>
<keyword evidence="6" id="KW-0539">Nucleus</keyword>
<feature type="compositionally biased region" description="Pro residues" evidence="8">
    <location>
        <begin position="83"/>
        <end position="106"/>
    </location>
</feature>
<evidence type="ECO:0000256" key="2">
    <source>
        <dbReference type="ARBA" id="ARBA00022723"/>
    </source>
</evidence>
<dbReference type="PANTHER" id="PTHR40626">
    <property type="entry name" value="MIP31509P"/>
    <property type="match status" value="1"/>
</dbReference>
<feature type="compositionally biased region" description="Acidic residues" evidence="8">
    <location>
        <begin position="170"/>
        <end position="184"/>
    </location>
</feature>
<dbReference type="CDD" id="cd12148">
    <property type="entry name" value="fungal_TF_MHR"/>
    <property type="match status" value="1"/>
</dbReference>
<dbReference type="EMBL" id="KQ087179">
    <property type="protein sequence ID" value="KLT46050.1"/>
    <property type="molecule type" value="Genomic_DNA"/>
</dbReference>
<evidence type="ECO:0000313" key="11">
    <source>
        <dbReference type="Proteomes" id="UP000053611"/>
    </source>
</evidence>
<feature type="compositionally biased region" description="Low complexity" evidence="8">
    <location>
        <begin position="107"/>
        <end position="128"/>
    </location>
</feature>
<gene>
    <name evidence="10" type="ORF">CC85DRAFT_282189</name>
</gene>
<accession>A0A0J0XYC7</accession>
<evidence type="ECO:0000256" key="8">
    <source>
        <dbReference type="SAM" id="MobiDB-lite"/>
    </source>
</evidence>
<organism evidence="10 11">
    <name type="scientific">Cutaneotrichosporon oleaginosum</name>
    <dbReference type="NCBI Taxonomy" id="879819"/>
    <lineage>
        <taxon>Eukaryota</taxon>
        <taxon>Fungi</taxon>
        <taxon>Dikarya</taxon>
        <taxon>Basidiomycota</taxon>
        <taxon>Agaricomycotina</taxon>
        <taxon>Tremellomycetes</taxon>
        <taxon>Trichosporonales</taxon>
        <taxon>Trichosporonaceae</taxon>
        <taxon>Cutaneotrichosporon</taxon>
    </lineage>
</organism>
<dbReference type="SMART" id="SM00355">
    <property type="entry name" value="ZnF_C2H2"/>
    <property type="match status" value="1"/>
</dbReference>
<feature type="region of interest" description="Disordered" evidence="8">
    <location>
        <begin position="65"/>
        <end position="128"/>
    </location>
</feature>
<evidence type="ECO:0000256" key="5">
    <source>
        <dbReference type="ARBA" id="ARBA00022833"/>
    </source>
</evidence>
<dbReference type="InterPro" id="IPR013087">
    <property type="entry name" value="Znf_C2H2_type"/>
</dbReference>
<dbReference type="InterPro" id="IPR051059">
    <property type="entry name" value="VerF-like"/>
</dbReference>
<feature type="region of interest" description="Disordered" evidence="8">
    <location>
        <begin position="162"/>
        <end position="187"/>
    </location>
</feature>
<dbReference type="Proteomes" id="UP000053611">
    <property type="component" value="Unassembled WGS sequence"/>
</dbReference>
<keyword evidence="5" id="KW-0862">Zinc</keyword>
<keyword evidence="2" id="KW-0479">Metal-binding</keyword>
<dbReference type="GO" id="GO:0000785">
    <property type="term" value="C:chromatin"/>
    <property type="evidence" value="ECO:0007669"/>
    <property type="project" value="TreeGrafter"/>
</dbReference>
<dbReference type="SUPFAM" id="SSF57667">
    <property type="entry name" value="beta-beta-alpha zinc fingers"/>
    <property type="match status" value="1"/>
</dbReference>
<evidence type="ECO:0000256" key="7">
    <source>
        <dbReference type="PROSITE-ProRule" id="PRU00042"/>
    </source>
</evidence>
<dbReference type="GO" id="GO:0005634">
    <property type="term" value="C:nucleus"/>
    <property type="evidence" value="ECO:0007669"/>
    <property type="project" value="UniProtKB-SubCell"/>
</dbReference>
<dbReference type="OrthoDB" id="6365676at2759"/>
<evidence type="ECO:0000256" key="3">
    <source>
        <dbReference type="ARBA" id="ARBA00022737"/>
    </source>
</evidence>
<dbReference type="GO" id="GO:0000981">
    <property type="term" value="F:DNA-binding transcription factor activity, RNA polymerase II-specific"/>
    <property type="evidence" value="ECO:0007669"/>
    <property type="project" value="InterPro"/>
</dbReference>
<dbReference type="STRING" id="879819.A0A0J0XYC7"/>
<reference evidence="10 11" key="1">
    <citation type="submission" date="2015-03" db="EMBL/GenBank/DDBJ databases">
        <title>Genomics and transcriptomics of the oil-accumulating basidiomycete yeast T. oleaginosus allow insights into substrate utilization and the diverse evolutionary trajectories of mating systems in fungi.</title>
        <authorList>
            <consortium name="DOE Joint Genome Institute"/>
            <person name="Kourist R."/>
            <person name="Kracht O."/>
            <person name="Bracharz F."/>
            <person name="Lipzen A."/>
            <person name="Nolan M."/>
            <person name="Ohm R."/>
            <person name="Grigoriev I."/>
            <person name="Sun S."/>
            <person name="Heitman J."/>
            <person name="Bruck T."/>
            <person name="Nowrousian M."/>
        </authorList>
    </citation>
    <scope>NUCLEOTIDE SEQUENCE [LARGE SCALE GENOMIC DNA]</scope>
    <source>
        <strain evidence="10 11">IBC0246</strain>
    </source>
</reference>
<feature type="domain" description="C2H2-type" evidence="9">
    <location>
        <begin position="52"/>
        <end position="79"/>
    </location>
</feature>
<dbReference type="AlphaFoldDB" id="A0A0J0XYC7"/>
<keyword evidence="4 7" id="KW-0863">Zinc-finger</keyword>
<dbReference type="PROSITE" id="PS50157">
    <property type="entry name" value="ZINC_FINGER_C2H2_2"/>
    <property type="match status" value="1"/>
</dbReference>
<name>A0A0J0XYC7_9TREE</name>